<dbReference type="EMBL" id="CP042914">
    <property type="protein sequence ID" value="QEG39393.1"/>
    <property type="molecule type" value="Genomic_DNA"/>
</dbReference>
<dbReference type="KEGG" id="rul:UC8_13700"/>
<feature type="coiled-coil region" evidence="1">
    <location>
        <begin position="106"/>
        <end position="197"/>
    </location>
</feature>
<accession>A0A5B9QZH5</accession>
<dbReference type="Proteomes" id="UP000325286">
    <property type="component" value="Chromosome"/>
</dbReference>
<proteinExistence type="predicted"/>
<gene>
    <name evidence="2" type="ORF">UC8_13700</name>
</gene>
<organism evidence="2 3">
    <name type="scientific">Roseimaritima ulvae</name>
    <dbReference type="NCBI Taxonomy" id="980254"/>
    <lineage>
        <taxon>Bacteria</taxon>
        <taxon>Pseudomonadati</taxon>
        <taxon>Planctomycetota</taxon>
        <taxon>Planctomycetia</taxon>
        <taxon>Pirellulales</taxon>
        <taxon>Pirellulaceae</taxon>
        <taxon>Roseimaritima</taxon>
    </lineage>
</organism>
<keyword evidence="3" id="KW-1185">Reference proteome</keyword>
<dbReference type="RefSeq" id="WP_068138876.1">
    <property type="nucleotide sequence ID" value="NZ_CP042914.1"/>
</dbReference>
<name>A0A5B9QZH5_9BACT</name>
<reference evidence="2 3" key="1">
    <citation type="submission" date="2019-08" db="EMBL/GenBank/DDBJ databases">
        <title>Deep-cultivation of Planctomycetes and their phenomic and genomic characterization uncovers novel biology.</title>
        <authorList>
            <person name="Wiegand S."/>
            <person name="Jogler M."/>
            <person name="Boedeker C."/>
            <person name="Pinto D."/>
            <person name="Vollmers J."/>
            <person name="Rivas-Marin E."/>
            <person name="Kohn T."/>
            <person name="Peeters S.H."/>
            <person name="Heuer A."/>
            <person name="Rast P."/>
            <person name="Oberbeckmann S."/>
            <person name="Bunk B."/>
            <person name="Jeske O."/>
            <person name="Meyerdierks A."/>
            <person name="Storesund J.E."/>
            <person name="Kallscheuer N."/>
            <person name="Luecker S."/>
            <person name="Lage O.M."/>
            <person name="Pohl T."/>
            <person name="Merkel B.J."/>
            <person name="Hornburger P."/>
            <person name="Mueller R.-W."/>
            <person name="Bruemmer F."/>
            <person name="Labrenz M."/>
            <person name="Spormann A.M."/>
            <person name="Op den Camp H."/>
            <person name="Overmann J."/>
            <person name="Amann R."/>
            <person name="Jetten M.S.M."/>
            <person name="Mascher T."/>
            <person name="Medema M.H."/>
            <person name="Devos D.P."/>
            <person name="Kaster A.-K."/>
            <person name="Ovreas L."/>
            <person name="Rohde M."/>
            <person name="Galperin M.Y."/>
            <person name="Jogler C."/>
        </authorList>
    </citation>
    <scope>NUCLEOTIDE SEQUENCE [LARGE SCALE GENOMIC DNA]</scope>
    <source>
        <strain evidence="2 3">UC8</strain>
    </source>
</reference>
<evidence type="ECO:0000313" key="3">
    <source>
        <dbReference type="Proteomes" id="UP000325286"/>
    </source>
</evidence>
<sequence length="239" mass="28126">MSTRIVRTLDPHELQPPTEPIANFHWRHGPDYIGHNSRLYYSDGAWRENSSFGAMAEPSTDPVERCKMIAFFHKLKLKNELREFDAYKAMCTHPHATPSEDNLDHLKQLQAVVTDRRHKLAEVEAEIRSHQRAPEIKKWERYVEREHEALKKVQAELDDFVDSMPEGREADDDLEEIEILERQVQRAERKLQLACVNLHRSGGTVADEFQHYLNDYFQQVNTNDQRQRELWVEAKNLTV</sequence>
<evidence type="ECO:0000313" key="2">
    <source>
        <dbReference type="EMBL" id="QEG39393.1"/>
    </source>
</evidence>
<protein>
    <submittedName>
        <fullName evidence="2">Uncharacterized protein</fullName>
    </submittedName>
</protein>
<dbReference type="AlphaFoldDB" id="A0A5B9QZH5"/>
<keyword evidence="1" id="KW-0175">Coiled coil</keyword>
<evidence type="ECO:0000256" key="1">
    <source>
        <dbReference type="SAM" id="Coils"/>
    </source>
</evidence>